<evidence type="ECO:0000259" key="8">
    <source>
        <dbReference type="PROSITE" id="PS51900"/>
    </source>
</evidence>
<dbReference type="CDD" id="cd01189">
    <property type="entry name" value="INT_ICEBs1_C_like"/>
    <property type="match status" value="1"/>
</dbReference>
<dbReference type="GO" id="GO:0006310">
    <property type="term" value="P:DNA recombination"/>
    <property type="evidence" value="ECO:0007669"/>
    <property type="project" value="UniProtKB-KW"/>
</dbReference>
<evidence type="ECO:0000259" key="7">
    <source>
        <dbReference type="PROSITE" id="PS51898"/>
    </source>
</evidence>
<dbReference type="Gene3D" id="1.10.443.10">
    <property type="entry name" value="Intergrase catalytic core"/>
    <property type="match status" value="1"/>
</dbReference>
<evidence type="ECO:0000256" key="6">
    <source>
        <dbReference type="PROSITE-ProRule" id="PRU01248"/>
    </source>
</evidence>
<dbReference type="InterPro" id="IPR050090">
    <property type="entry name" value="Tyrosine_recombinase_XerCD"/>
</dbReference>
<comment type="caution">
    <text evidence="9">The sequence shown here is derived from an EMBL/GenBank/DDBJ whole genome shotgun (WGS) entry which is preliminary data.</text>
</comment>
<dbReference type="InterPro" id="IPR002104">
    <property type="entry name" value="Integrase_catalytic"/>
</dbReference>
<dbReference type="GO" id="GO:0003677">
    <property type="term" value="F:DNA binding"/>
    <property type="evidence" value="ECO:0007669"/>
    <property type="project" value="UniProtKB-UniRule"/>
</dbReference>
<keyword evidence="3" id="KW-0229">DNA integration</keyword>
<dbReference type="InterPro" id="IPR013762">
    <property type="entry name" value="Integrase-like_cat_sf"/>
</dbReference>
<dbReference type="EMBL" id="AWVF01000253">
    <property type="protein sequence ID" value="ERJ94465.1"/>
    <property type="molecule type" value="Genomic_DNA"/>
</dbReference>
<dbReference type="PANTHER" id="PTHR30349:SF41">
    <property type="entry name" value="INTEGRASE_RECOMBINASE PROTEIN MJ0367-RELATED"/>
    <property type="match status" value="1"/>
</dbReference>
<dbReference type="InterPro" id="IPR004107">
    <property type="entry name" value="Integrase_SAM-like_N"/>
</dbReference>
<evidence type="ECO:0000256" key="1">
    <source>
        <dbReference type="ARBA" id="ARBA00003283"/>
    </source>
</evidence>
<dbReference type="STRING" id="411473.RUMCAL_02072"/>
<dbReference type="eggNOG" id="COG0582">
    <property type="taxonomic scope" value="Bacteria"/>
</dbReference>
<protein>
    <submittedName>
        <fullName evidence="9">Site-specific recombinase, phage integrase family</fullName>
    </submittedName>
</protein>
<feature type="domain" description="Tyr recombinase" evidence="7">
    <location>
        <begin position="171"/>
        <end position="360"/>
    </location>
</feature>
<dbReference type="PATRIC" id="fig|411473.3.peg.1712"/>
<gene>
    <name evidence="9" type="ORF">RUMCAL_02072</name>
</gene>
<dbReference type="AlphaFoldDB" id="U2KQV7"/>
<organism evidence="9 10">
    <name type="scientific">Ruminococcus callidus ATCC 27760</name>
    <dbReference type="NCBI Taxonomy" id="411473"/>
    <lineage>
        <taxon>Bacteria</taxon>
        <taxon>Bacillati</taxon>
        <taxon>Bacillota</taxon>
        <taxon>Clostridia</taxon>
        <taxon>Eubacteriales</taxon>
        <taxon>Oscillospiraceae</taxon>
        <taxon>Ruminococcus</taxon>
    </lineage>
</organism>
<evidence type="ECO:0000256" key="5">
    <source>
        <dbReference type="ARBA" id="ARBA00023172"/>
    </source>
</evidence>
<evidence type="ECO:0000313" key="9">
    <source>
        <dbReference type="EMBL" id="ERJ94465.1"/>
    </source>
</evidence>
<sequence>MPRRGSNIYKRKDGRFEGRVPIGHKEDGSLKYKFVYARTLSEVKEKMAQFQAVLQSQPVSALKLTVAEASRQWLSAAKLRVKPSSYVHYENIIRNHILPDLGTKYLTDMTTHQLNDFVYEKLQSGRLCGTGGLSARFVQDIMRVYHSIEQYAVQEYHIHGTHFTMPKAEKKQLDVLSSEERKKLEQYLLQTGLTIDLAILLCLFTGLRVGELCGLQWSDIDFENGTLSVKRTVQRVYRNGSSEVLIGSPKSRTSVRTIPVPSFLLTLLKKKKRQDFLYLITGKSKPAEPRTMQYRFQKILKLCGIRKVPFHLLRHTYATDCIAHGFDAKTLSELLGHADASITLNRYVHSSMQMKQEYVKRLKLTG</sequence>
<dbReference type="Proteomes" id="UP000016662">
    <property type="component" value="Unassembled WGS sequence"/>
</dbReference>
<dbReference type="SUPFAM" id="SSF56349">
    <property type="entry name" value="DNA breaking-rejoining enzymes"/>
    <property type="match status" value="1"/>
</dbReference>
<dbReference type="PROSITE" id="PS51900">
    <property type="entry name" value="CB"/>
    <property type="match status" value="1"/>
</dbReference>
<keyword evidence="5" id="KW-0233">DNA recombination</keyword>
<accession>U2KQV7</accession>
<dbReference type="Pfam" id="PF14659">
    <property type="entry name" value="Phage_int_SAM_3"/>
    <property type="match status" value="1"/>
</dbReference>
<reference evidence="9 10" key="1">
    <citation type="submission" date="2013-07" db="EMBL/GenBank/DDBJ databases">
        <authorList>
            <person name="Weinstock G."/>
            <person name="Sodergren E."/>
            <person name="Wylie T."/>
            <person name="Fulton L."/>
            <person name="Fulton R."/>
            <person name="Fronick C."/>
            <person name="O'Laughlin M."/>
            <person name="Godfrey J."/>
            <person name="Miner T."/>
            <person name="Herter B."/>
            <person name="Appelbaum E."/>
            <person name="Cordes M."/>
            <person name="Lek S."/>
            <person name="Wollam A."/>
            <person name="Pepin K.H."/>
            <person name="Palsikar V.B."/>
            <person name="Mitreva M."/>
            <person name="Wilson R.K."/>
        </authorList>
    </citation>
    <scope>NUCLEOTIDE SEQUENCE [LARGE SCALE GENOMIC DNA]</scope>
    <source>
        <strain evidence="9 10">ATCC 27760</strain>
    </source>
</reference>
<dbReference type="OrthoDB" id="111144at2"/>
<comment type="function">
    <text evidence="1">Site-specific tyrosine recombinase, which acts by catalyzing the cutting and rejoining of the recombining DNA molecules.</text>
</comment>
<evidence type="ECO:0000313" key="10">
    <source>
        <dbReference type="Proteomes" id="UP000016662"/>
    </source>
</evidence>
<dbReference type="HOGENOM" id="CLU_027562_17_1_9"/>
<name>U2KQV7_9FIRM</name>
<keyword evidence="10" id="KW-1185">Reference proteome</keyword>
<evidence type="ECO:0000256" key="3">
    <source>
        <dbReference type="ARBA" id="ARBA00022908"/>
    </source>
</evidence>
<dbReference type="InterPro" id="IPR011010">
    <property type="entry name" value="DNA_brk_join_enz"/>
</dbReference>
<dbReference type="PANTHER" id="PTHR30349">
    <property type="entry name" value="PHAGE INTEGRASE-RELATED"/>
    <property type="match status" value="1"/>
</dbReference>
<dbReference type="Pfam" id="PF00589">
    <property type="entry name" value="Phage_integrase"/>
    <property type="match status" value="1"/>
</dbReference>
<feature type="domain" description="Core-binding (CB)" evidence="8">
    <location>
        <begin position="64"/>
        <end position="153"/>
    </location>
</feature>
<dbReference type="InterPro" id="IPR044068">
    <property type="entry name" value="CB"/>
</dbReference>
<evidence type="ECO:0000256" key="2">
    <source>
        <dbReference type="ARBA" id="ARBA00008857"/>
    </source>
</evidence>
<dbReference type="RefSeq" id="WP_021683585.1">
    <property type="nucleotide sequence ID" value="NZ_KI260492.1"/>
</dbReference>
<dbReference type="InterPro" id="IPR010998">
    <property type="entry name" value="Integrase_recombinase_N"/>
</dbReference>
<dbReference type="GO" id="GO:0015074">
    <property type="term" value="P:DNA integration"/>
    <property type="evidence" value="ECO:0007669"/>
    <property type="project" value="UniProtKB-KW"/>
</dbReference>
<proteinExistence type="inferred from homology"/>
<keyword evidence="4 6" id="KW-0238">DNA-binding</keyword>
<evidence type="ECO:0000256" key="4">
    <source>
        <dbReference type="ARBA" id="ARBA00023125"/>
    </source>
</evidence>
<comment type="similarity">
    <text evidence="2">Belongs to the 'phage' integrase family.</text>
</comment>
<dbReference type="Gene3D" id="1.10.150.130">
    <property type="match status" value="1"/>
</dbReference>
<dbReference type="PROSITE" id="PS51898">
    <property type="entry name" value="TYR_RECOMBINASE"/>
    <property type="match status" value="1"/>
</dbReference>